<feature type="region of interest" description="Disordered" evidence="4">
    <location>
        <begin position="239"/>
        <end position="316"/>
    </location>
</feature>
<dbReference type="SUPFAM" id="SSF48452">
    <property type="entry name" value="TPR-like"/>
    <property type="match status" value="1"/>
</dbReference>
<dbReference type="InterPro" id="IPR019734">
    <property type="entry name" value="TPR_rpt"/>
</dbReference>
<comment type="caution">
    <text evidence="6">The sequence shown here is derived from an EMBL/GenBank/DDBJ whole genome shotgun (WGS) entry which is preliminary data.</text>
</comment>
<feature type="repeat" description="TPR" evidence="3">
    <location>
        <begin position="99"/>
        <end position="132"/>
    </location>
</feature>
<feature type="region of interest" description="Disordered" evidence="4">
    <location>
        <begin position="1"/>
        <end position="22"/>
    </location>
</feature>
<dbReference type="GO" id="GO:0051879">
    <property type="term" value="F:Hsp90 protein binding"/>
    <property type="evidence" value="ECO:0007669"/>
    <property type="project" value="TreeGrafter"/>
</dbReference>
<dbReference type="AlphaFoldDB" id="A0AAV1IE80"/>
<reference evidence="6 7" key="1">
    <citation type="submission" date="2023-10" db="EMBL/GenBank/DDBJ databases">
        <authorList>
            <person name="Maclean D."/>
            <person name="Macfadyen A."/>
        </authorList>
    </citation>
    <scope>NUCLEOTIDE SEQUENCE [LARGE SCALE GENOMIC DNA]</scope>
</reference>
<dbReference type="Gene3D" id="1.25.40.10">
    <property type="entry name" value="Tetratricopeptide repeat domain"/>
    <property type="match status" value="1"/>
</dbReference>
<name>A0AAV1IE80_9CHLO</name>
<organism evidence="6 7">
    <name type="scientific">Coccomyxa viridis</name>
    <dbReference type="NCBI Taxonomy" id="1274662"/>
    <lineage>
        <taxon>Eukaryota</taxon>
        <taxon>Viridiplantae</taxon>
        <taxon>Chlorophyta</taxon>
        <taxon>core chlorophytes</taxon>
        <taxon>Trebouxiophyceae</taxon>
        <taxon>Trebouxiophyceae incertae sedis</taxon>
        <taxon>Coccomyxaceae</taxon>
        <taxon>Coccomyxa</taxon>
    </lineage>
</organism>
<dbReference type="EMBL" id="CAUYUE010000013">
    <property type="protein sequence ID" value="CAK0785671.1"/>
    <property type="molecule type" value="Genomic_DNA"/>
</dbReference>
<dbReference type="Proteomes" id="UP001314263">
    <property type="component" value="Unassembled WGS sequence"/>
</dbReference>
<accession>A0AAV1IE80</accession>
<dbReference type="Gene3D" id="1.10.287.110">
    <property type="entry name" value="DnaJ domain"/>
    <property type="match status" value="1"/>
</dbReference>
<evidence type="ECO:0000313" key="7">
    <source>
        <dbReference type="Proteomes" id="UP001314263"/>
    </source>
</evidence>
<dbReference type="Pfam" id="PF00226">
    <property type="entry name" value="DnaJ"/>
    <property type="match status" value="1"/>
</dbReference>
<keyword evidence="1" id="KW-0677">Repeat</keyword>
<dbReference type="PANTHER" id="PTHR22904:SF523">
    <property type="entry name" value="STRESS-INDUCED-PHOSPHOPROTEIN 1"/>
    <property type="match status" value="1"/>
</dbReference>
<dbReference type="PROSITE" id="PS50076">
    <property type="entry name" value="DNAJ_2"/>
    <property type="match status" value="1"/>
</dbReference>
<dbReference type="PROSITE" id="PS50005">
    <property type="entry name" value="TPR"/>
    <property type="match status" value="1"/>
</dbReference>
<sequence>MRQGKQISAADIQGLSSGPQAAAPAHLTDEFTNKDIFGTMRGQCTACKDCGGYWKATADYTVSGEDKESGMRKFPDNDLSIIDCSRCGCPPQAHVQLVAQQEQEAGNEAFAQGEFSLALGHYSRALQEEPRNAVLLSNRAACYLGMKWYSQAKLDAEKAVALRPDWVKAHARLAAAHAGMRQLDAAAAAYTTCLKLAPGNKEYTTALSDIVNARTKAAFQKKEQGAARANGHTPMVAVSAASGAKPPAAVAQQSPRTEATLASQHGSRAAAPASSSLRHSAAAQHAGQPAPRAAPAAPPVKQPNSVGRPDTRPDYLAKRGAAGNVLTKESFLAQQPGSAPAGDSSPDYSAAPKAKAAGAAPSTSRAQLPDRAPAGDGSPDYSARTGQGVRARPGSTAAAACGSCTDTATAVTALAQDMRGLQAVSRKMLQEVISEMHGLQDRSASLEGHVRQLSAEVARLAELYQGNGAPNGSPHLHENGKYPHPSQAASFSFGSDVHGEKGNADNCLAPEEQERRAWVRAAEQRRAEAERDGEALHSTSCDSITQAVRSACTACGGCPGFQVWFRAVDANDPGVMLHCALCGCPAHQHSIDQEWQTAEAARLRREAAWQRRSRSLSASGATAGALADAARALNVDAWAEEREIRKAWKKAALETHPDKTGTSEPFIRVTRAYTTLMAAC</sequence>
<dbReference type="InterPro" id="IPR011990">
    <property type="entry name" value="TPR-like_helical_dom_sf"/>
</dbReference>
<gene>
    <name evidence="6" type="ORF">CVIRNUC_008882</name>
</gene>
<keyword evidence="2 3" id="KW-0802">TPR repeat</keyword>
<evidence type="ECO:0000256" key="4">
    <source>
        <dbReference type="SAM" id="MobiDB-lite"/>
    </source>
</evidence>
<feature type="compositionally biased region" description="Polar residues" evidence="4">
    <location>
        <begin position="252"/>
        <end position="266"/>
    </location>
</feature>
<feature type="compositionally biased region" description="Low complexity" evidence="4">
    <location>
        <begin position="267"/>
        <end position="295"/>
    </location>
</feature>
<feature type="domain" description="J" evidence="5">
    <location>
        <begin position="628"/>
        <end position="680"/>
    </location>
</feature>
<proteinExistence type="predicted"/>
<evidence type="ECO:0000256" key="3">
    <source>
        <dbReference type="PROSITE-ProRule" id="PRU00339"/>
    </source>
</evidence>
<protein>
    <recommendedName>
        <fullName evidence="5">J domain-containing protein</fullName>
    </recommendedName>
</protein>
<feature type="compositionally biased region" description="Low complexity" evidence="4">
    <location>
        <begin position="344"/>
        <end position="366"/>
    </location>
</feature>
<dbReference type="SUPFAM" id="SSF46565">
    <property type="entry name" value="Chaperone J-domain"/>
    <property type="match status" value="1"/>
</dbReference>
<evidence type="ECO:0000256" key="2">
    <source>
        <dbReference type="ARBA" id="ARBA00022803"/>
    </source>
</evidence>
<dbReference type="SMART" id="SM00028">
    <property type="entry name" value="TPR"/>
    <property type="match status" value="3"/>
</dbReference>
<evidence type="ECO:0000313" key="6">
    <source>
        <dbReference type="EMBL" id="CAK0785671.1"/>
    </source>
</evidence>
<evidence type="ECO:0000259" key="5">
    <source>
        <dbReference type="PROSITE" id="PS50076"/>
    </source>
</evidence>
<feature type="region of interest" description="Disordered" evidence="4">
    <location>
        <begin position="333"/>
        <end position="390"/>
    </location>
</feature>
<keyword evidence="7" id="KW-1185">Reference proteome</keyword>
<evidence type="ECO:0000256" key="1">
    <source>
        <dbReference type="ARBA" id="ARBA00022737"/>
    </source>
</evidence>
<dbReference type="PANTHER" id="PTHR22904">
    <property type="entry name" value="TPR REPEAT CONTAINING PROTEIN"/>
    <property type="match status" value="1"/>
</dbReference>
<dbReference type="CDD" id="cd06257">
    <property type="entry name" value="DnaJ"/>
    <property type="match status" value="1"/>
</dbReference>
<dbReference type="InterPro" id="IPR036869">
    <property type="entry name" value="J_dom_sf"/>
</dbReference>
<dbReference type="InterPro" id="IPR001623">
    <property type="entry name" value="DnaJ_domain"/>
</dbReference>
<feature type="compositionally biased region" description="Low complexity" evidence="4">
    <location>
        <begin position="239"/>
        <end position="251"/>
    </location>
</feature>